<evidence type="ECO:0000259" key="14">
    <source>
        <dbReference type="PROSITE" id="PS50262"/>
    </source>
</evidence>
<evidence type="ECO:0000256" key="3">
    <source>
        <dbReference type="ARBA" id="ARBA00022606"/>
    </source>
</evidence>
<sequence>MDEKNQTVVMEFLLLGFGDLNNFRILTFIVLLIVHIMALSGNILVIALVAAKKSLHCPMYFFLSQLSLSEILFTTDIVPNMLRLILEGGGKVSVSQCVFQFYLSAVPTIAQCLLLAVMSFDRHLAICRPLHYATIMTLTHQIQMVTICWLLGFSLSIVIYVFLRRLTFCYPNVIDHFFCDIAPLVQLSCSDTSSVELVTVLLAYPIILSPFLFIMGSYISILQTIIKIPSGIGRQKAFSTCSSHLSSVCLYYGTLATIYIFPLKEKFINANKGLTLLYALVTPLFNPLIYSLRNQDIRIAIYTFVRILQQGKD</sequence>
<keyword evidence="9" id="KW-1015">Disulfide bond</keyword>
<dbReference type="PANTHER" id="PTHR24242">
    <property type="entry name" value="G-PROTEIN COUPLED RECEPTOR"/>
    <property type="match status" value="1"/>
</dbReference>
<reference evidence="15" key="1">
    <citation type="thesis" date="2020" institute="ProQuest LLC" country="789 East Eisenhower Parkway, Ann Arbor, MI, USA">
        <title>Comparative Genomics and Chromosome Evolution.</title>
        <authorList>
            <person name="Mudd A.B."/>
        </authorList>
    </citation>
    <scope>NUCLEOTIDE SEQUENCE</scope>
    <source>
        <strain evidence="15">HN-11 Male</strain>
        <tissue evidence="15">Kidney and liver</tissue>
    </source>
</reference>
<dbReference type="FunFam" id="1.20.1070.10:FF:000010">
    <property type="entry name" value="Olfactory receptor"/>
    <property type="match status" value="1"/>
</dbReference>
<keyword evidence="11" id="KW-0325">Glycoprotein</keyword>
<protein>
    <recommendedName>
        <fullName evidence="14">G-protein coupled receptors family 1 profile domain-containing protein</fullName>
    </recommendedName>
</protein>
<dbReference type="Pfam" id="PF13853">
    <property type="entry name" value="7tm_4"/>
    <property type="match status" value="1"/>
</dbReference>
<proteinExistence type="predicted"/>
<dbReference type="PRINTS" id="PR00245">
    <property type="entry name" value="OLFACTORYR"/>
</dbReference>
<dbReference type="AlphaFoldDB" id="A0A8J6EF47"/>
<feature type="domain" description="G-protein coupled receptors family 1 profile" evidence="14">
    <location>
        <begin position="41"/>
        <end position="290"/>
    </location>
</feature>
<evidence type="ECO:0000256" key="11">
    <source>
        <dbReference type="ARBA" id="ARBA00023180"/>
    </source>
</evidence>
<keyword evidence="7" id="KW-0297">G-protein coupled receptor</keyword>
<feature type="transmembrane region" description="Helical" evidence="13">
    <location>
        <begin position="99"/>
        <end position="120"/>
    </location>
</feature>
<feature type="transmembrane region" description="Helical" evidence="13">
    <location>
        <begin position="237"/>
        <end position="261"/>
    </location>
</feature>
<feature type="transmembrane region" description="Helical" evidence="13">
    <location>
        <begin position="25"/>
        <end position="48"/>
    </location>
</feature>
<dbReference type="Proteomes" id="UP000770717">
    <property type="component" value="Unassembled WGS sequence"/>
</dbReference>
<evidence type="ECO:0000256" key="9">
    <source>
        <dbReference type="ARBA" id="ARBA00023157"/>
    </source>
</evidence>
<organism evidence="15 16">
    <name type="scientific">Eleutherodactylus coqui</name>
    <name type="common">Puerto Rican coqui</name>
    <dbReference type="NCBI Taxonomy" id="57060"/>
    <lineage>
        <taxon>Eukaryota</taxon>
        <taxon>Metazoa</taxon>
        <taxon>Chordata</taxon>
        <taxon>Craniata</taxon>
        <taxon>Vertebrata</taxon>
        <taxon>Euteleostomi</taxon>
        <taxon>Amphibia</taxon>
        <taxon>Batrachia</taxon>
        <taxon>Anura</taxon>
        <taxon>Neobatrachia</taxon>
        <taxon>Hyloidea</taxon>
        <taxon>Eleutherodactylidae</taxon>
        <taxon>Eleutherodactylinae</taxon>
        <taxon>Eleutherodactylus</taxon>
        <taxon>Eleutherodactylus</taxon>
    </lineage>
</organism>
<keyword evidence="12" id="KW-0807">Transducer</keyword>
<keyword evidence="8 13" id="KW-0472">Membrane</keyword>
<dbReference type="PANTHER" id="PTHR24242:SF408">
    <property type="entry name" value="OLFACTORY RECEPTOR 11A1-LIKE"/>
    <property type="match status" value="1"/>
</dbReference>
<name>A0A8J6EF47_ELECQ</name>
<keyword evidence="6 13" id="KW-1133">Transmembrane helix</keyword>
<keyword evidence="3" id="KW-0716">Sensory transduction</keyword>
<dbReference type="PRINTS" id="PR00237">
    <property type="entry name" value="GPCRRHODOPSN"/>
</dbReference>
<dbReference type="GO" id="GO:0004930">
    <property type="term" value="F:G protein-coupled receptor activity"/>
    <property type="evidence" value="ECO:0007669"/>
    <property type="project" value="UniProtKB-KW"/>
</dbReference>
<evidence type="ECO:0000256" key="12">
    <source>
        <dbReference type="ARBA" id="ARBA00023224"/>
    </source>
</evidence>
<keyword evidence="16" id="KW-1185">Reference proteome</keyword>
<keyword evidence="10" id="KW-0675">Receptor</keyword>
<evidence type="ECO:0000256" key="6">
    <source>
        <dbReference type="ARBA" id="ARBA00022989"/>
    </source>
</evidence>
<dbReference type="InterPro" id="IPR050939">
    <property type="entry name" value="Olfactory_GPCR1"/>
</dbReference>
<evidence type="ECO:0000256" key="1">
    <source>
        <dbReference type="ARBA" id="ARBA00004651"/>
    </source>
</evidence>
<evidence type="ECO:0000313" key="16">
    <source>
        <dbReference type="Proteomes" id="UP000770717"/>
    </source>
</evidence>
<accession>A0A8J6EF47</accession>
<evidence type="ECO:0000313" key="15">
    <source>
        <dbReference type="EMBL" id="KAG9467864.1"/>
    </source>
</evidence>
<gene>
    <name evidence="15" type="ORF">GDO78_014143</name>
</gene>
<feature type="transmembrane region" description="Helical" evidence="13">
    <location>
        <begin position="202"/>
        <end position="225"/>
    </location>
</feature>
<feature type="transmembrane region" description="Helical" evidence="13">
    <location>
        <begin position="141"/>
        <end position="163"/>
    </location>
</feature>
<evidence type="ECO:0000256" key="4">
    <source>
        <dbReference type="ARBA" id="ARBA00022692"/>
    </source>
</evidence>
<dbReference type="InterPro" id="IPR000725">
    <property type="entry name" value="Olfact_rcpt"/>
</dbReference>
<keyword evidence="4 13" id="KW-0812">Transmembrane</keyword>
<feature type="transmembrane region" description="Helical" evidence="13">
    <location>
        <begin position="273"/>
        <end position="292"/>
    </location>
</feature>
<dbReference type="GO" id="GO:0004984">
    <property type="term" value="F:olfactory receptor activity"/>
    <property type="evidence" value="ECO:0007669"/>
    <property type="project" value="InterPro"/>
</dbReference>
<evidence type="ECO:0000256" key="8">
    <source>
        <dbReference type="ARBA" id="ARBA00023136"/>
    </source>
</evidence>
<dbReference type="InterPro" id="IPR017452">
    <property type="entry name" value="GPCR_Rhodpsn_7TM"/>
</dbReference>
<dbReference type="PROSITE" id="PS50262">
    <property type="entry name" value="G_PROTEIN_RECEP_F1_2"/>
    <property type="match status" value="1"/>
</dbReference>
<dbReference type="Gene3D" id="1.20.1070.10">
    <property type="entry name" value="Rhodopsin 7-helix transmembrane proteins"/>
    <property type="match status" value="1"/>
</dbReference>
<dbReference type="InterPro" id="IPR000276">
    <property type="entry name" value="GPCR_Rhodpsn"/>
</dbReference>
<comment type="subcellular location">
    <subcellularLocation>
        <location evidence="1">Cell membrane</location>
        <topology evidence="1">Multi-pass membrane protein</topology>
    </subcellularLocation>
</comment>
<keyword evidence="2" id="KW-1003">Cell membrane</keyword>
<dbReference type="SUPFAM" id="SSF81321">
    <property type="entry name" value="Family A G protein-coupled receptor-like"/>
    <property type="match status" value="1"/>
</dbReference>
<keyword evidence="5" id="KW-0552">Olfaction</keyword>
<evidence type="ECO:0000256" key="2">
    <source>
        <dbReference type="ARBA" id="ARBA00022475"/>
    </source>
</evidence>
<evidence type="ECO:0000256" key="10">
    <source>
        <dbReference type="ARBA" id="ARBA00023170"/>
    </source>
</evidence>
<evidence type="ECO:0000256" key="13">
    <source>
        <dbReference type="SAM" id="Phobius"/>
    </source>
</evidence>
<dbReference type="EMBL" id="WNTK01001148">
    <property type="protein sequence ID" value="KAG9467864.1"/>
    <property type="molecule type" value="Genomic_DNA"/>
</dbReference>
<evidence type="ECO:0000256" key="5">
    <source>
        <dbReference type="ARBA" id="ARBA00022725"/>
    </source>
</evidence>
<dbReference type="OrthoDB" id="9444602at2759"/>
<evidence type="ECO:0000256" key="7">
    <source>
        <dbReference type="ARBA" id="ARBA00023040"/>
    </source>
</evidence>
<dbReference type="GO" id="GO:0005886">
    <property type="term" value="C:plasma membrane"/>
    <property type="evidence" value="ECO:0007669"/>
    <property type="project" value="UniProtKB-SubCell"/>
</dbReference>
<comment type="caution">
    <text evidence="15">The sequence shown here is derived from an EMBL/GenBank/DDBJ whole genome shotgun (WGS) entry which is preliminary data.</text>
</comment>